<feature type="compositionally biased region" description="Polar residues" evidence="1">
    <location>
        <begin position="13"/>
        <end position="40"/>
    </location>
</feature>
<reference evidence="2" key="1">
    <citation type="submission" date="2014-09" db="EMBL/GenBank/DDBJ databases">
        <authorList>
            <person name="Magalhaes I.L.F."/>
            <person name="Oliveira U."/>
            <person name="Santos F.R."/>
            <person name="Vidigal T.H.D.A."/>
            <person name="Brescovit A.D."/>
            <person name="Santos A.J."/>
        </authorList>
    </citation>
    <scope>NUCLEOTIDE SEQUENCE</scope>
    <source>
        <tissue evidence="2">Shoot tissue taken approximately 20 cm above the soil surface</tissue>
    </source>
</reference>
<name>A0A0A9BR94_ARUDO</name>
<feature type="region of interest" description="Disordered" evidence="1">
    <location>
        <begin position="1"/>
        <end position="40"/>
    </location>
</feature>
<organism evidence="2">
    <name type="scientific">Arundo donax</name>
    <name type="common">Giant reed</name>
    <name type="synonym">Donax arundinaceus</name>
    <dbReference type="NCBI Taxonomy" id="35708"/>
    <lineage>
        <taxon>Eukaryota</taxon>
        <taxon>Viridiplantae</taxon>
        <taxon>Streptophyta</taxon>
        <taxon>Embryophyta</taxon>
        <taxon>Tracheophyta</taxon>
        <taxon>Spermatophyta</taxon>
        <taxon>Magnoliopsida</taxon>
        <taxon>Liliopsida</taxon>
        <taxon>Poales</taxon>
        <taxon>Poaceae</taxon>
        <taxon>PACMAD clade</taxon>
        <taxon>Arundinoideae</taxon>
        <taxon>Arundineae</taxon>
        <taxon>Arundo</taxon>
    </lineage>
</organism>
<evidence type="ECO:0000256" key="1">
    <source>
        <dbReference type="SAM" id="MobiDB-lite"/>
    </source>
</evidence>
<proteinExistence type="predicted"/>
<dbReference type="EMBL" id="GBRH01234245">
    <property type="protein sequence ID" value="JAD63650.1"/>
    <property type="molecule type" value="Transcribed_RNA"/>
</dbReference>
<reference evidence="2" key="2">
    <citation type="journal article" date="2015" name="Data Brief">
        <title>Shoot transcriptome of the giant reed, Arundo donax.</title>
        <authorList>
            <person name="Barrero R.A."/>
            <person name="Guerrero F.D."/>
            <person name="Moolhuijzen P."/>
            <person name="Goolsby J.A."/>
            <person name="Tidwell J."/>
            <person name="Bellgard S.E."/>
            <person name="Bellgard M.I."/>
        </authorList>
    </citation>
    <scope>NUCLEOTIDE SEQUENCE</scope>
    <source>
        <tissue evidence="2">Shoot tissue taken approximately 20 cm above the soil surface</tissue>
    </source>
</reference>
<dbReference type="AlphaFoldDB" id="A0A0A9BR94"/>
<evidence type="ECO:0000313" key="2">
    <source>
        <dbReference type="EMBL" id="JAD63650.1"/>
    </source>
</evidence>
<accession>A0A0A9BR94</accession>
<protein>
    <submittedName>
        <fullName evidence="2">Uncharacterized protein</fullName>
    </submittedName>
</protein>
<sequence length="40" mass="4210">MPAPSAATWFHVTPTTNPPQVNSVTCTSNKGSPLRQSKLG</sequence>